<comment type="similarity">
    <text evidence="1">Belongs to the MG307/MG309/MG338 family.</text>
</comment>
<proteinExistence type="inferred from homology"/>
<evidence type="ECO:0000256" key="2">
    <source>
        <dbReference type="SAM" id="MobiDB-lite"/>
    </source>
</evidence>
<protein>
    <submittedName>
        <fullName evidence="3">Uncharacterized protein</fullName>
    </submittedName>
</protein>
<sequence length="1286" mass="148729">MLTLFTIKKILFFGTLGAGIFGPIIGTSPLIREFAWSSDVSPLKEGLYNLGLVDIYEGESIPKFFKKALLLKEGQEGLIESIAQELARKWYFSQPSHWTHKQKEAWRKLQEEQFKEAWEKLKPINVQRDFWDNYWGSRENMNSFWLRHNSYRLVKEFLTNFSKSDFTLNSGFTKKDEGYKNSGDLQTVFAKSHSISETELEKAENWDKIGFFPSASKAESQSEEWKQFVWGKYEFINWCYKYWFNKNLPTYFWKISWHYNKDATSSDLAKEYSKETLKGDFPEKTNYGFPIFSPSTTKKFQDFMKKIANIQNGTVGNSNGNSQSLQLDKYHVEGWHGDQVHSSTLLEVFNSFETVSPEYASVTSYLINKVLSGTTGTQPSTSGTSSTSGKINALKLESWKNGSGGNGGSGRTTNGDKKPISIFFDDNGTTNSGTETQNNQQVIAFDSKILVNGNGSGSKKHIYDLRETDSSNWIFFRDEQGVHAITLDGYLYLLNGKPNNGATKDSKEKLLNWFNFRNLQLNGSRRHFSVKKYLQVSEDWFAKFKEYFSKYFDRLLVEYYLKEGEKSLLFLHLKEKEYFNNFKELLTNLFTLIEESELNFKLFTLRKKIIEQYSSREWTLTGTDKKEPQSESKQGLVSPWPYEINLSDNDKEKGRFPQQENVFNKFLKSDNKSTQTATVAVQVNSTEPAQTPKESEYDKLFSKYHQSVNSLLENKKINLNIRSNGFDFQSSQRLFIFDSIFDYLLDKLFGNKDLLNYQVKEEKLLTSNLFGSNGLLKEKKDQKEDNLPWNAPISAEMKLDQLLSQNLMAITKVSEETKPSSTQDNGKCWSCESSILGDETKNKESRRSLLNALLKVYFFRSYLKKIGERYFNFLGDFPNTKKSTDQQQSQIQTEERGATHRFSFLTSDLFNHWRQSYLRDIKERENFLDFLITLNFLTKNNFAELKKALETELAVTTKYHYLFFDSVTGTTSGEEGKNKRIHPFLSGKKEGVDGNDFFENRNKAWTFLRESWKTHGELSLKTEGTTSGQAQQLSSPDNKKVAIFKEMFTEHSALPNKKHNLFNFTNLKGLLETIKHMASPADFERLVFLLSKIQDTIKAEFYRVDKVYLTNHQEKKIFLEEKKRLLAYQLLNTNEGAFYSSTVFDNNKENKIFKKSLDDFITELDKKENGKPSSTTGATTPVATSAPAPQTNGTNHHLDKKHFEREMGEMPGGYFIQVSAKDWNDDTSICNFFNLLPMDLLADFLAIQTDKPLNKENAKNNFFEKTLRLKPRDMKFKNHIDSKHLE</sequence>
<evidence type="ECO:0000313" key="3">
    <source>
        <dbReference type="EMBL" id="RAO95188.1"/>
    </source>
</evidence>
<gene>
    <name evidence="3" type="ORF">DNK47_00995</name>
</gene>
<feature type="region of interest" description="Disordered" evidence="2">
    <location>
        <begin position="398"/>
        <end position="417"/>
    </location>
</feature>
<evidence type="ECO:0000313" key="4">
    <source>
        <dbReference type="Proteomes" id="UP000249762"/>
    </source>
</evidence>
<accession>A0A328PQN0</accession>
<name>A0A328PQN0_9MOLU</name>
<dbReference type="Proteomes" id="UP000249762">
    <property type="component" value="Unassembled WGS sequence"/>
</dbReference>
<dbReference type="InterPro" id="IPR022186">
    <property type="entry name" value="DUF3713"/>
</dbReference>
<dbReference type="OrthoDB" id="393727at2"/>
<dbReference type="EMBL" id="QKVO01000002">
    <property type="protein sequence ID" value="RAO95188.1"/>
    <property type="molecule type" value="Genomic_DNA"/>
</dbReference>
<feature type="region of interest" description="Disordered" evidence="2">
    <location>
        <begin position="1165"/>
        <end position="1197"/>
    </location>
</feature>
<evidence type="ECO:0000256" key="1">
    <source>
        <dbReference type="ARBA" id="ARBA00010828"/>
    </source>
</evidence>
<comment type="caution">
    <text evidence="3">The sequence shown here is derived from an EMBL/GenBank/DDBJ whole genome shotgun (WGS) entry which is preliminary data.</text>
</comment>
<keyword evidence="4" id="KW-1185">Reference proteome</keyword>
<dbReference type="Pfam" id="PF12506">
    <property type="entry name" value="DUF3713"/>
    <property type="match status" value="1"/>
</dbReference>
<organism evidence="3 4">
    <name type="scientific">Mycoplasma wenyonii</name>
    <dbReference type="NCBI Taxonomy" id="65123"/>
    <lineage>
        <taxon>Bacteria</taxon>
        <taxon>Bacillati</taxon>
        <taxon>Mycoplasmatota</taxon>
        <taxon>Mollicutes</taxon>
        <taxon>Mycoplasmataceae</taxon>
        <taxon>Mycoplasma</taxon>
    </lineage>
</organism>
<feature type="compositionally biased region" description="Low complexity" evidence="2">
    <location>
        <begin position="1172"/>
        <end position="1191"/>
    </location>
</feature>
<reference evidence="4" key="1">
    <citation type="submission" date="2018-06" db="EMBL/GenBank/DDBJ databases">
        <authorList>
            <person name="Martinez Ocampo F."/>
            <person name="Quiroz Castaneda R.E."/>
            <person name="Rojas Lopez X."/>
        </authorList>
    </citation>
    <scope>NUCLEOTIDE SEQUENCE [LARGE SCALE GENOMIC DNA]</scope>
    <source>
        <strain evidence="4">INIFAP02</strain>
    </source>
</reference>
<dbReference type="RefSeq" id="WP_112665122.1">
    <property type="nucleotide sequence ID" value="NZ_QKVO01000002.1"/>
</dbReference>